<name>A0A2T6KB57_9RHOB</name>
<dbReference type="GO" id="GO:0046653">
    <property type="term" value="P:tetrahydrofolate metabolic process"/>
    <property type="evidence" value="ECO:0007669"/>
    <property type="project" value="InterPro"/>
</dbReference>
<keyword evidence="2" id="KW-1185">Reference proteome</keyword>
<dbReference type="EMBL" id="QBUD01000011">
    <property type="protein sequence ID" value="PUB12051.1"/>
    <property type="molecule type" value="Genomic_DNA"/>
</dbReference>
<dbReference type="Gene3D" id="3.30.2270.10">
    <property type="entry name" value="Folate-binding superfamily"/>
    <property type="match status" value="1"/>
</dbReference>
<dbReference type="InterPro" id="IPR006279">
    <property type="entry name" value="SoxD"/>
</dbReference>
<evidence type="ECO:0000313" key="1">
    <source>
        <dbReference type="EMBL" id="PUB12051.1"/>
    </source>
</evidence>
<evidence type="ECO:0000313" key="2">
    <source>
        <dbReference type="Proteomes" id="UP000244523"/>
    </source>
</evidence>
<dbReference type="RefSeq" id="WP_108387432.1">
    <property type="nucleotide sequence ID" value="NZ_QBUD01000011.1"/>
</dbReference>
<dbReference type="AlphaFoldDB" id="A0A2T6KB57"/>
<gene>
    <name evidence="1" type="ORF">C8N45_11128</name>
</gene>
<sequence>MMQIPCPFCGARNESEFSFGGPVKPPRPEPEAVSDADWTAWLTQVPNPLGPVQEQWWHVRGCGTWLTIWRDTRSHDIVEGPGDGN</sequence>
<protein>
    <submittedName>
        <fullName evidence="1">Sarcosine oxidase subunit delta</fullName>
    </submittedName>
</protein>
<dbReference type="GO" id="GO:0008115">
    <property type="term" value="F:sarcosine oxidase activity"/>
    <property type="evidence" value="ECO:0007669"/>
    <property type="project" value="InterPro"/>
</dbReference>
<organism evidence="1 2">
    <name type="scientific">Yoonia sediminilitoris</name>
    <dbReference type="NCBI Taxonomy" id="1286148"/>
    <lineage>
        <taxon>Bacteria</taxon>
        <taxon>Pseudomonadati</taxon>
        <taxon>Pseudomonadota</taxon>
        <taxon>Alphaproteobacteria</taxon>
        <taxon>Rhodobacterales</taxon>
        <taxon>Paracoccaceae</taxon>
        <taxon>Yoonia</taxon>
    </lineage>
</organism>
<dbReference type="Pfam" id="PF04267">
    <property type="entry name" value="SoxD"/>
    <property type="match status" value="1"/>
</dbReference>
<comment type="caution">
    <text evidence="1">The sequence shown here is derived from an EMBL/GenBank/DDBJ whole genome shotgun (WGS) entry which is preliminary data.</text>
</comment>
<accession>A0A2T6KB57</accession>
<reference evidence="1 2" key="1">
    <citation type="submission" date="2018-04" db="EMBL/GenBank/DDBJ databases">
        <title>Genomic Encyclopedia of Archaeal and Bacterial Type Strains, Phase II (KMG-II): from individual species to whole genera.</title>
        <authorList>
            <person name="Goeker M."/>
        </authorList>
    </citation>
    <scope>NUCLEOTIDE SEQUENCE [LARGE SCALE GENOMIC DNA]</scope>
    <source>
        <strain evidence="1 2">DSM 29955</strain>
    </source>
</reference>
<dbReference type="Proteomes" id="UP000244523">
    <property type="component" value="Unassembled WGS sequence"/>
</dbReference>
<dbReference type="OrthoDB" id="5420070at2"/>
<dbReference type="InterPro" id="IPR038561">
    <property type="entry name" value="SoxD_sf"/>
</dbReference>
<proteinExistence type="predicted"/>